<dbReference type="EMBL" id="ARPM03000165">
    <property type="protein sequence ID" value="ETZ04639.1"/>
    <property type="molecule type" value="Genomic_DNA"/>
</dbReference>
<reference evidence="2 3" key="1">
    <citation type="journal article" date="2013" name="Genome Announc.">
        <title>Draft Genome Sequence of Holospora undulata Strain HU1, a Micronucleus-Specific Symbiont of the Ciliate Paramecium caudatum.</title>
        <authorList>
            <person name="Dohra H."/>
            <person name="Suzuki H."/>
            <person name="Suzuki T."/>
            <person name="Tanaka K."/>
            <person name="Fujishima M."/>
        </authorList>
    </citation>
    <scope>NUCLEOTIDE SEQUENCE [LARGE SCALE GENOMIC DNA]</scope>
    <source>
        <strain evidence="2 3">HU1</strain>
    </source>
</reference>
<keyword evidence="3" id="KW-1185">Reference proteome</keyword>
<evidence type="ECO:0000313" key="2">
    <source>
        <dbReference type="EMBL" id="ETZ04639.1"/>
    </source>
</evidence>
<comment type="caution">
    <text evidence="2">The sequence shown here is derived from an EMBL/GenBank/DDBJ whole genome shotgun (WGS) entry which is preliminary data.</text>
</comment>
<dbReference type="Pfam" id="PF01494">
    <property type="entry name" value="FAD_binding_3"/>
    <property type="match status" value="1"/>
</dbReference>
<dbReference type="InterPro" id="IPR051205">
    <property type="entry name" value="UbiH/COQ6_monooxygenase"/>
</dbReference>
<dbReference type="RefSeq" id="WP_006299522.1">
    <property type="nucleotide sequence ID" value="NZ_ARPM03000165.1"/>
</dbReference>
<organism evidence="2 3">
    <name type="scientific">Holospora undulata HU1</name>
    <dbReference type="NCBI Taxonomy" id="1321371"/>
    <lineage>
        <taxon>Bacteria</taxon>
        <taxon>Pseudomonadati</taxon>
        <taxon>Pseudomonadota</taxon>
        <taxon>Alphaproteobacteria</taxon>
        <taxon>Holosporales</taxon>
        <taxon>Holosporaceae</taxon>
        <taxon>Holospora</taxon>
    </lineage>
</organism>
<protein>
    <submittedName>
        <fullName evidence="2">2-octaprenylphenol hydroxylase</fullName>
    </submittedName>
</protein>
<name>A0A061JI30_9PROT</name>
<gene>
    <name evidence="2" type="ORF">K737_300959</name>
</gene>
<dbReference type="InterPro" id="IPR036188">
    <property type="entry name" value="FAD/NAD-bd_sf"/>
</dbReference>
<feature type="domain" description="FAD-binding" evidence="1">
    <location>
        <begin position="5"/>
        <end position="307"/>
    </location>
</feature>
<evidence type="ECO:0000313" key="3">
    <source>
        <dbReference type="Proteomes" id="UP000026922"/>
    </source>
</evidence>
<dbReference type="PANTHER" id="PTHR43876">
    <property type="entry name" value="UBIQUINONE BIOSYNTHESIS MONOOXYGENASE COQ6, MITOCHONDRIAL"/>
    <property type="match status" value="1"/>
</dbReference>
<dbReference type="Proteomes" id="UP000026922">
    <property type="component" value="Unassembled WGS sequence"/>
</dbReference>
<dbReference type="Gene3D" id="3.50.50.60">
    <property type="entry name" value="FAD/NAD(P)-binding domain"/>
    <property type="match status" value="2"/>
</dbReference>
<dbReference type="PANTHER" id="PTHR43876:SF7">
    <property type="entry name" value="UBIQUINONE BIOSYNTHESIS MONOOXYGENASE COQ6, MITOCHONDRIAL"/>
    <property type="match status" value="1"/>
</dbReference>
<dbReference type="InterPro" id="IPR002938">
    <property type="entry name" value="FAD-bd"/>
</dbReference>
<dbReference type="PRINTS" id="PR00420">
    <property type="entry name" value="RNGMNOXGNASE"/>
</dbReference>
<sequence>MKHSTKVLIIGGGIVGLTSAIRLGSRGISCIVLEKKNLGYWKQGARYFAVAQDVVQWLSYRGIVDLENFWTIQDAAIRMNGFTEEVRCSSREMGLSRLGVMVKESVLMEMLIKNLENYSCISVVFSSRLEKIWNDDRCVYVTTAEGACYEGKFCIAADGKTSWVRSQLNRKTWNYDFKQIASSGVVRFDGEMHTVWDVFFKDQCVGILPFSCNQAACILMGSSRKMISYQKDDFFSILNQNLHGKMNILGIERWDGHYTLTAGRCREETFELVLFLGDALEWMHPLMGQGMNLALRHASKWLDALPESLNSGICLKRWLYGHRQQNWKAGLGVNIGAIALQSKLQFYVWKGLCWGMFFPELFKWCLEKIYINNK</sequence>
<evidence type="ECO:0000259" key="1">
    <source>
        <dbReference type="Pfam" id="PF01494"/>
    </source>
</evidence>
<dbReference type="GO" id="GO:0071949">
    <property type="term" value="F:FAD binding"/>
    <property type="evidence" value="ECO:0007669"/>
    <property type="project" value="InterPro"/>
</dbReference>
<dbReference type="SUPFAM" id="SSF51905">
    <property type="entry name" value="FAD/NAD(P)-binding domain"/>
    <property type="match status" value="1"/>
</dbReference>
<accession>A0A061JI30</accession>
<proteinExistence type="predicted"/>
<dbReference type="AlphaFoldDB" id="A0A061JI30"/>